<dbReference type="PANTHER" id="PTHR46113:SF1">
    <property type="entry name" value="PEPTIDASE M17 LEUCYL AMINOPEPTIDASE N-TERMINAL DOMAIN-CONTAINING PROTEIN"/>
    <property type="match status" value="1"/>
</dbReference>
<proteinExistence type="predicted"/>
<evidence type="ECO:0000256" key="1">
    <source>
        <dbReference type="SAM" id="MobiDB-lite"/>
    </source>
</evidence>
<reference evidence="3" key="1">
    <citation type="submission" date="2025-08" db="UniProtKB">
        <authorList>
            <consortium name="RefSeq"/>
        </authorList>
    </citation>
    <scope>IDENTIFICATION</scope>
</reference>
<organism evidence="2 3">
    <name type="scientific">Hydra vulgaris</name>
    <name type="common">Hydra</name>
    <name type="synonym">Hydra attenuata</name>
    <dbReference type="NCBI Taxonomy" id="6087"/>
    <lineage>
        <taxon>Eukaryota</taxon>
        <taxon>Metazoa</taxon>
        <taxon>Cnidaria</taxon>
        <taxon>Hydrozoa</taxon>
        <taxon>Hydroidolina</taxon>
        <taxon>Anthoathecata</taxon>
        <taxon>Aplanulata</taxon>
        <taxon>Hydridae</taxon>
        <taxon>Hydra</taxon>
    </lineage>
</organism>
<sequence>MAKRKKTAKIKKSNYNVNLNPRRPFYILRSPISVFPIHQLPTNGIVLRYYQYVITEKSKRFKSTQENFSCKTKSGSRDIVCHDKDFCYESMEICCLRKVVNIWKYAGFGKYIISEVQIVKKFIKLNKLYISMRNTSYLSWNTITKKNHENRFEEFLENLFDISQNNIEDKIKSDKDMPRSNDAVIEDLAFLQDQRTMRRGVISDKYDIDMQQRVERRIKRYERMRSYEEKCRVNEYFGLDRKVDFEMDEVISHNSDEFEASGSAAHQSSVSSDSDLDFQERGETQLPTHTKLKRQKHSKLGCSEIAIEFDRDNLILATTPVSVRCGISIRSQTMFLGAVIKALGGNVNDLNISRSSVARSRFKYIEDLGTTIRSSYYEEMAGKNLILHFDSKLVKEIEEKLKITVKKERVAISVTSPEFTTKDDRLLGIIPVESTKGKNQAIVIQNILEYFEIADNIIGVCTDTTSSNTGRLNGAIIIISRILNKCLFWFMCRHLIYELHINHAIQAITKVKSKGPSKSMYLAFQRNWETSHESVNSRVPELKIFDWNKLEIGSKLHILALAAKDYAKYSLENKIFPRNDYNHLVKYLAFYLGVESDKLKEFKIHQPGACHKARFMVDALYILSLEMTSTVISFLPDENKKEIETCAFIVAVCYAPWYLKSRCTQHAVLNDFNAFKAAYVIKDEFNADIGNALIKSFHKHSWYLSPAIVVFSLVDSHLEMSVKYQILNSLISFPVPEQKNINMEKPNPVLILPNSKLSELVTADSWLIFLRLGITNQVKDWVSSHPNFSKTESYGVFEVFVKGLSVTNDCAERNIGLINDFFKYSQKEEQRQNILLIAREERTKVTKNVTQKELINI</sequence>
<feature type="region of interest" description="Disordered" evidence="1">
    <location>
        <begin position="256"/>
        <end position="292"/>
    </location>
</feature>
<dbReference type="Proteomes" id="UP001652625">
    <property type="component" value="Chromosome 05"/>
</dbReference>
<feature type="compositionally biased region" description="Low complexity" evidence="1">
    <location>
        <begin position="260"/>
        <end position="273"/>
    </location>
</feature>
<dbReference type="GeneID" id="136080668"/>
<dbReference type="PANTHER" id="PTHR46113">
    <property type="entry name" value="SNAC DOMAIN-CONTAINING PROTEIN"/>
    <property type="match status" value="1"/>
</dbReference>
<evidence type="ECO:0000313" key="3">
    <source>
        <dbReference type="RefSeq" id="XP_065653682.1"/>
    </source>
</evidence>
<dbReference type="RefSeq" id="XP_065653682.1">
    <property type="nucleotide sequence ID" value="XM_065797610.1"/>
</dbReference>
<evidence type="ECO:0000313" key="2">
    <source>
        <dbReference type="Proteomes" id="UP001652625"/>
    </source>
</evidence>
<gene>
    <name evidence="3" type="primary">LOC136080668</name>
</gene>
<protein>
    <submittedName>
        <fullName evidence="3">Uncharacterized protein LOC136080668</fullName>
    </submittedName>
</protein>
<name>A0ABM4BWV1_HYDVU</name>
<keyword evidence="2" id="KW-1185">Reference proteome</keyword>
<accession>A0ABM4BWV1</accession>